<comment type="similarity">
    <text evidence="10 11">Belongs to the TonB-dependent receptor family.</text>
</comment>
<dbReference type="PANTHER" id="PTHR30069:SF53">
    <property type="entry name" value="COLICIN I RECEPTOR-RELATED"/>
    <property type="match status" value="1"/>
</dbReference>
<keyword evidence="5 12" id="KW-0732">Signal</keyword>
<dbReference type="Gene3D" id="2.40.170.20">
    <property type="entry name" value="TonB-dependent receptor, beta-barrel domain"/>
    <property type="match status" value="1"/>
</dbReference>
<dbReference type="InterPro" id="IPR039426">
    <property type="entry name" value="TonB-dep_rcpt-like"/>
</dbReference>
<evidence type="ECO:0000256" key="4">
    <source>
        <dbReference type="ARBA" id="ARBA00022692"/>
    </source>
</evidence>
<evidence type="ECO:0000256" key="3">
    <source>
        <dbReference type="ARBA" id="ARBA00022452"/>
    </source>
</evidence>
<protein>
    <submittedName>
        <fullName evidence="15">TonB-dependent receptor</fullName>
    </submittedName>
</protein>
<gene>
    <name evidence="15" type="ORF">IGX34_20085</name>
</gene>
<dbReference type="Proteomes" id="UP000651010">
    <property type="component" value="Unassembled WGS sequence"/>
</dbReference>
<evidence type="ECO:0000256" key="6">
    <source>
        <dbReference type="ARBA" id="ARBA00023065"/>
    </source>
</evidence>
<evidence type="ECO:0000313" key="16">
    <source>
        <dbReference type="Proteomes" id="UP000651010"/>
    </source>
</evidence>
<evidence type="ECO:0000256" key="5">
    <source>
        <dbReference type="ARBA" id="ARBA00022729"/>
    </source>
</evidence>
<dbReference type="Pfam" id="PF07715">
    <property type="entry name" value="Plug"/>
    <property type="match status" value="1"/>
</dbReference>
<organism evidence="15 16">
    <name type="scientific">Dyella acidiphila</name>
    <dbReference type="NCBI Taxonomy" id="2775866"/>
    <lineage>
        <taxon>Bacteria</taxon>
        <taxon>Pseudomonadati</taxon>
        <taxon>Pseudomonadota</taxon>
        <taxon>Gammaproteobacteria</taxon>
        <taxon>Lysobacterales</taxon>
        <taxon>Rhodanobacteraceae</taxon>
        <taxon>Dyella</taxon>
    </lineage>
</organism>
<dbReference type="PROSITE" id="PS52016">
    <property type="entry name" value="TONB_DEPENDENT_REC_3"/>
    <property type="match status" value="1"/>
</dbReference>
<evidence type="ECO:0000256" key="10">
    <source>
        <dbReference type="PROSITE-ProRule" id="PRU01360"/>
    </source>
</evidence>
<keyword evidence="9 10" id="KW-0998">Cell outer membrane</keyword>
<evidence type="ECO:0000256" key="7">
    <source>
        <dbReference type="ARBA" id="ARBA00023077"/>
    </source>
</evidence>
<dbReference type="CDD" id="cd01347">
    <property type="entry name" value="ligand_gated_channel"/>
    <property type="match status" value="1"/>
</dbReference>
<evidence type="ECO:0000259" key="14">
    <source>
        <dbReference type="Pfam" id="PF07715"/>
    </source>
</evidence>
<evidence type="ECO:0000259" key="13">
    <source>
        <dbReference type="Pfam" id="PF00593"/>
    </source>
</evidence>
<proteinExistence type="inferred from homology"/>
<keyword evidence="2 10" id="KW-0813">Transport</keyword>
<evidence type="ECO:0000256" key="1">
    <source>
        <dbReference type="ARBA" id="ARBA00004571"/>
    </source>
</evidence>
<keyword evidence="4 10" id="KW-0812">Transmembrane</keyword>
<feature type="domain" description="TonB-dependent receptor plug" evidence="14">
    <location>
        <begin position="72"/>
        <end position="180"/>
    </location>
</feature>
<dbReference type="RefSeq" id="WP_192557535.1">
    <property type="nucleotide sequence ID" value="NZ_JACZZA010000016.1"/>
</dbReference>
<keyword evidence="15" id="KW-0675">Receptor</keyword>
<dbReference type="InterPro" id="IPR036942">
    <property type="entry name" value="Beta-barrel_TonB_sf"/>
</dbReference>
<keyword evidence="6" id="KW-0406">Ion transport</keyword>
<keyword evidence="7 11" id="KW-0798">TonB box</keyword>
<comment type="caution">
    <text evidence="15">The sequence shown here is derived from an EMBL/GenBank/DDBJ whole genome shotgun (WGS) entry which is preliminary data.</text>
</comment>
<dbReference type="Gene3D" id="2.170.130.10">
    <property type="entry name" value="TonB-dependent receptor, plug domain"/>
    <property type="match status" value="1"/>
</dbReference>
<dbReference type="Pfam" id="PF00593">
    <property type="entry name" value="TonB_dep_Rec_b-barrel"/>
    <property type="match status" value="1"/>
</dbReference>
<accession>A0ABR9GF69</accession>
<sequence>MRTTLRTNALVALPLAVLASSIALAQGGQNPPASSGDTAPDKTRKTTTLTAVSVTAPMNQPPASTPAFAATQVSITAAQINDSVNAVDVEDAVKYLPSLFVRKRNEGDTQPVLATRDWGVNSSARSLVYVDDIPISALIANNNTIGAPRWGMLAPDEIDRVDMLYGPYSAAYPGNAMGGVLRITTRTPDKPEVTIEQTEALQTFSLYGTHGNYATSKTSVTASGRSGKFSWFVGANSANSFSQPLSFITSGSMPAGTSGTVPALNKVGQTANVLGAGGLLHTRMLNLDGKFAYDLTPWLQAGYWVGYWSNDGQSRTQTYLSTAAGAPSYGKAAGFASNTYGIVEHHLMQAASLKTNTCGAFDGSLIVTHYQFIKDDQWSPYGVGSGMSFTPNGLLASYAGTNWSTADLQGTWRPQGYGGAHEITGGVHADTYTLANPTYSSKLWQDPDSLTGLYSAGSGKTRTDALWLQDAWQLTPDLLATFGARYERWKASDGFNFSGKTAVYQPNEQASGFSPKATLRWDIAPTWRLTGSLAKSLRFPTVGELYQLVSTGATFTSPNPNLQPERDRSGELALDHAIDDGSLRLSLFQENTRNALISQTSTLPNYAVPVTYTMNVGEVRNRGIELAAQQNNVLIQGLELSGSVTFVDSTILADPSFASSTGTTANGKHVPYVPRWRATAVATYRPSAAWAFTLAGRYSGKQYSTLDNTDNTSNVFGAFDRFLVFDAHVNYQINQQLSASFGIDNLSNEKYFLYHPFPQRTYVASLKFRL</sequence>
<evidence type="ECO:0000313" key="15">
    <source>
        <dbReference type="EMBL" id="MBE1162689.1"/>
    </source>
</evidence>
<feature type="chain" id="PRO_5046776224" evidence="12">
    <location>
        <begin position="26"/>
        <end position="770"/>
    </location>
</feature>
<evidence type="ECO:0000256" key="9">
    <source>
        <dbReference type="ARBA" id="ARBA00023237"/>
    </source>
</evidence>
<dbReference type="InterPro" id="IPR000531">
    <property type="entry name" value="Beta-barrel_TonB"/>
</dbReference>
<dbReference type="EMBL" id="JACZZA010000016">
    <property type="protein sequence ID" value="MBE1162689.1"/>
    <property type="molecule type" value="Genomic_DNA"/>
</dbReference>
<keyword evidence="8 10" id="KW-0472">Membrane</keyword>
<feature type="domain" description="TonB-dependent receptor-like beta-barrel" evidence="13">
    <location>
        <begin position="302"/>
        <end position="746"/>
    </location>
</feature>
<dbReference type="SUPFAM" id="SSF56935">
    <property type="entry name" value="Porins"/>
    <property type="match status" value="1"/>
</dbReference>
<evidence type="ECO:0000256" key="2">
    <source>
        <dbReference type="ARBA" id="ARBA00022448"/>
    </source>
</evidence>
<dbReference type="InterPro" id="IPR037066">
    <property type="entry name" value="Plug_dom_sf"/>
</dbReference>
<reference evidence="15 16" key="1">
    <citation type="submission" date="2020-09" db="EMBL/GenBank/DDBJ databases">
        <title>Dyella sp. 7MK23 isolated from forest soil.</title>
        <authorList>
            <person name="Fu J."/>
        </authorList>
    </citation>
    <scope>NUCLEOTIDE SEQUENCE [LARGE SCALE GENOMIC DNA]</scope>
    <source>
        <strain evidence="15 16">7MK23</strain>
    </source>
</reference>
<comment type="subcellular location">
    <subcellularLocation>
        <location evidence="1 10">Cell outer membrane</location>
        <topology evidence="1 10">Multi-pass membrane protein</topology>
    </subcellularLocation>
</comment>
<evidence type="ECO:0000256" key="11">
    <source>
        <dbReference type="RuleBase" id="RU003357"/>
    </source>
</evidence>
<keyword evidence="16" id="KW-1185">Reference proteome</keyword>
<evidence type="ECO:0000256" key="12">
    <source>
        <dbReference type="SAM" id="SignalP"/>
    </source>
</evidence>
<feature type="signal peptide" evidence="12">
    <location>
        <begin position="1"/>
        <end position="25"/>
    </location>
</feature>
<dbReference type="InterPro" id="IPR012910">
    <property type="entry name" value="Plug_dom"/>
</dbReference>
<keyword evidence="3 10" id="KW-1134">Transmembrane beta strand</keyword>
<evidence type="ECO:0000256" key="8">
    <source>
        <dbReference type="ARBA" id="ARBA00023136"/>
    </source>
</evidence>
<name>A0ABR9GF69_9GAMM</name>
<dbReference type="PANTHER" id="PTHR30069">
    <property type="entry name" value="TONB-DEPENDENT OUTER MEMBRANE RECEPTOR"/>
    <property type="match status" value="1"/>
</dbReference>